<dbReference type="EMBL" id="LR778302">
    <property type="protein sequence ID" value="CAB1371244.1"/>
    <property type="molecule type" value="Genomic_DNA"/>
</dbReference>
<evidence type="ECO:0000313" key="1">
    <source>
        <dbReference type="EMBL" id="CAB1371244.1"/>
    </source>
</evidence>
<organism evidence="1 2">
    <name type="scientific">Denitratisoma oestradiolicum</name>
    <dbReference type="NCBI Taxonomy" id="311182"/>
    <lineage>
        <taxon>Bacteria</taxon>
        <taxon>Pseudomonadati</taxon>
        <taxon>Pseudomonadota</taxon>
        <taxon>Betaproteobacteria</taxon>
        <taxon>Nitrosomonadales</taxon>
        <taxon>Sterolibacteriaceae</taxon>
        <taxon>Denitratisoma</taxon>
    </lineage>
</organism>
<dbReference type="Pfam" id="PF07505">
    <property type="entry name" value="DUF5131"/>
    <property type="match status" value="1"/>
</dbReference>
<name>A0A6S6YV77_9PROT</name>
<keyword evidence="1" id="KW-0614">Plasmid</keyword>
<geneLocation type="plasmid" evidence="1 2">
    <name>pI</name>
</geneLocation>
<dbReference type="RefSeq" id="WP_183148369.1">
    <property type="nucleotide sequence ID" value="NZ_LR778302.1"/>
</dbReference>
<protein>
    <submittedName>
        <fullName evidence="1">Uncharacterized protein</fullName>
    </submittedName>
</protein>
<dbReference type="AlphaFoldDB" id="A0A6S6YV77"/>
<evidence type="ECO:0000313" key="2">
    <source>
        <dbReference type="Proteomes" id="UP000515733"/>
    </source>
</evidence>
<dbReference type="KEGG" id="doe:DENOEST_P0086"/>
<dbReference type="InterPro" id="IPR011101">
    <property type="entry name" value="DUF5131"/>
</dbReference>
<proteinExistence type="predicted"/>
<dbReference type="Proteomes" id="UP000515733">
    <property type="component" value="Plasmid pI"/>
</dbReference>
<accession>A0A6S6YV77</accession>
<reference evidence="1 2" key="1">
    <citation type="submission" date="2020-03" db="EMBL/GenBank/DDBJ databases">
        <authorList>
            <consortium name="Genoscope - CEA"/>
            <person name="William W."/>
        </authorList>
    </citation>
    <scope>NUCLEOTIDE SEQUENCE [LARGE SCALE GENOMIC DNA]</scope>
    <source>
        <strain evidence="2">DSM 16959</strain>
        <plasmid evidence="1 2">pI</plasmid>
    </source>
</reference>
<gene>
    <name evidence="1" type="ORF">DENOEST_P0086</name>
</gene>
<keyword evidence="2" id="KW-1185">Reference proteome</keyword>
<sequence length="262" mass="29059">MAEKTRIAWTDSTFNPWIGCTKVGLGCDHCYAEALMDKRWHRVSWGSGQPRQRTSAANWRQPLLWERGHEAFALMHGRRRRVFCASLADVFDNEAPDAWRADLFALIERTPHLDWLLLTKRIGNVRTMAPAAGLPANVWLGATMVNQSEYDRDVHKLLAVEASVRFVSVEPMVGAITGGDALTGVDWVIVGGESGFGARPIQRGWIDSLRRECASAGVAFFFKQWGGPTSTARGCVLDGAEFKSWPTAAPVRPAPRQDAPVW</sequence>